<feature type="compositionally biased region" description="Basic and acidic residues" evidence="1">
    <location>
        <begin position="83"/>
        <end position="119"/>
    </location>
</feature>
<organism evidence="2">
    <name type="scientific">Stegastes partitus</name>
    <name type="common">bicolor damselfish</name>
    <dbReference type="NCBI Taxonomy" id="144197"/>
    <lineage>
        <taxon>Eukaryota</taxon>
        <taxon>Metazoa</taxon>
        <taxon>Chordata</taxon>
        <taxon>Craniata</taxon>
        <taxon>Vertebrata</taxon>
        <taxon>Euteleostomi</taxon>
        <taxon>Actinopterygii</taxon>
        <taxon>Neopterygii</taxon>
        <taxon>Teleostei</taxon>
        <taxon>Neoteleostei</taxon>
        <taxon>Acanthomorphata</taxon>
        <taxon>Ovalentaria</taxon>
        <taxon>Pomacentridae</taxon>
        <taxon>Stegastes</taxon>
    </lineage>
</organism>
<name>A0A3B4ZI94_9TELE</name>
<feature type="region of interest" description="Disordered" evidence="1">
    <location>
        <begin position="1"/>
        <end position="22"/>
    </location>
</feature>
<evidence type="ECO:0000313" key="2">
    <source>
        <dbReference type="Ensembl" id="ENSSPAP00000001362.1"/>
    </source>
</evidence>
<protein>
    <submittedName>
        <fullName evidence="2">Uncharacterized protein</fullName>
    </submittedName>
</protein>
<feature type="compositionally biased region" description="Basic and acidic residues" evidence="1">
    <location>
        <begin position="60"/>
        <end position="70"/>
    </location>
</feature>
<feature type="region of interest" description="Disordered" evidence="1">
    <location>
        <begin position="52"/>
        <end position="119"/>
    </location>
</feature>
<sequence>LHSYQRWAGDEDELQGPQADVGDGEDAVVAHVVAARLGRVADKVFALIAPHPLRRHHEHHHPEDEHHGEPDPTEDGGVLVDPAEERLKCRPVHDGCLRGGGDRGRYRSSSRDRHSVINL</sequence>
<accession>A0A3B4ZI94</accession>
<proteinExistence type="predicted"/>
<dbReference type="AlphaFoldDB" id="A0A3B4ZI94"/>
<dbReference type="STRING" id="144197.ENSSPAP00000001362"/>
<reference evidence="2" key="1">
    <citation type="submission" date="2023-09" db="UniProtKB">
        <authorList>
            <consortium name="Ensembl"/>
        </authorList>
    </citation>
    <scope>IDENTIFICATION</scope>
</reference>
<dbReference type="Ensembl" id="ENSSPAT00000001388.1">
    <property type="protein sequence ID" value="ENSSPAP00000001362.1"/>
    <property type="gene ID" value="ENSSPAG00000001051.1"/>
</dbReference>
<evidence type="ECO:0000256" key="1">
    <source>
        <dbReference type="SAM" id="MobiDB-lite"/>
    </source>
</evidence>
<dbReference type="GeneTree" id="ENSGT01150000287523"/>